<dbReference type="Gene3D" id="3.30.160.60">
    <property type="entry name" value="Classic Zinc Finger"/>
    <property type="match status" value="1"/>
</dbReference>
<keyword evidence="4" id="KW-0862">Zinc</keyword>
<reference evidence="10" key="1">
    <citation type="submission" date="2015-04" db="UniProtKB">
        <authorList>
            <consortium name="EnsemblPlants"/>
        </authorList>
    </citation>
    <scope>IDENTIFICATION</scope>
    <source>
        <strain evidence="10">SL10</strain>
    </source>
</reference>
<dbReference type="OMA" id="MNLGREM"/>
<dbReference type="Proteomes" id="UP000006591">
    <property type="component" value="Chromosome 12"/>
</dbReference>
<dbReference type="PANTHER" id="PTHR45988">
    <property type="entry name" value="C2H2 TYPE ZINC FINGER TRANSCRIPTION FACTOR FAMILY-RELATED"/>
    <property type="match status" value="1"/>
</dbReference>
<dbReference type="EnsemblPlants" id="ONIVA12G15190.1">
    <property type="protein sequence ID" value="ONIVA12G15190.1"/>
    <property type="gene ID" value="ONIVA12G15190"/>
</dbReference>
<dbReference type="PANTHER" id="PTHR45988:SF57">
    <property type="entry name" value="OS06G0304200 PROTEIN"/>
    <property type="match status" value="1"/>
</dbReference>
<name>A0A0E0JBH9_ORYNI</name>
<evidence type="ECO:0000256" key="3">
    <source>
        <dbReference type="ARBA" id="ARBA00022771"/>
    </source>
</evidence>
<dbReference type="GO" id="GO:0003700">
    <property type="term" value="F:DNA-binding transcription factor activity"/>
    <property type="evidence" value="ECO:0007669"/>
    <property type="project" value="InterPro"/>
</dbReference>
<dbReference type="Pfam" id="PF00096">
    <property type="entry name" value="zf-C2H2"/>
    <property type="match status" value="1"/>
</dbReference>
<evidence type="ECO:0000256" key="6">
    <source>
        <dbReference type="ARBA" id="ARBA00023163"/>
    </source>
</evidence>
<dbReference type="Gramene" id="ONIVA12G15190.1">
    <property type="protein sequence ID" value="ONIVA12G15190.1"/>
    <property type="gene ID" value="ONIVA12G15190"/>
</dbReference>
<keyword evidence="3 7" id="KW-0863">Zinc-finger</keyword>
<evidence type="ECO:0000256" key="8">
    <source>
        <dbReference type="SAM" id="MobiDB-lite"/>
    </source>
</evidence>
<protein>
    <recommendedName>
        <fullName evidence="9">C2H2-type domain-containing protein</fullName>
    </recommendedName>
</protein>
<keyword evidence="6" id="KW-0804">Transcription</keyword>
<dbReference type="PROSITE" id="PS00028">
    <property type="entry name" value="ZINC_FINGER_C2H2_1"/>
    <property type="match status" value="3"/>
</dbReference>
<sequence length="827" mass="90545">MAPRGKPWKHCCNKCDKSFRSGNALGGHMSCHRSVGNQPKSTSSPPTVVDLHMPLLSSCDDNLLLLPPETQCQMCSKVFSTSGSLREHMMMHGGEKVVVKAEEEAAGLIEALGIADSMQDVMVFSSVKRKRSFRSKRQTPALSLEEIEAADALLLLSGCFDKTSAYEDCYLGDIEDSSLRSIVLTEVNMNAVDRCSVRSVGSKEPINDNNSGYKDCYGQSDKENCLIIPKEEMDPNDFDHELVRDAALRKPRTDNSDEEMKFGDLPAAAMKDNSHRCNTCGKSFGSGQALGGHMRRHYVRKCNRQRGVADRAGSVLMKVQKLKLRLDPILFDVTLPALTDGDCCISVGVKPEPQLCRPIMTRVLILRLTTNPLFFPDASLSPLLSPLPQPKPPQLAAALARPRRMNLGREMASDVPQDDVQCHFCGTYLRPRSFRKHQQRCKYNPDALTRENLPASSIPASATRAMHSEMASDGPQENCQCSFCHKDFEGRSSCAKHELQCKNNPDVHSQTEPSGNAQGGIGSLDVHVPRRKRTARNQPLPEQHLKKPASDYAQGGTSDAPETPPKPTTSEVKVDSAVNAPDITIPDNKDPSVMQKQKKKLDLNLQPHSDSSDQEEQADNFSSINDLSTIGTNSDKKKNTITGVADTNIPDHKDPSRMQMQIKLDLNLPPHDDSFSSMDDLNALVPADTNSDKEKKTDNGGAPADANSDKEKRTDNGSVPTGTNSIKEKKTDNGGVDINIPDHKDPSARQVQKKLSLNLPPCNDSSSSMDDLKTLAPTDTNSDKETNTSNGGVDTNIPDHSDPSAMQTKNKLDFNLPPRNDSSDSLV</sequence>
<dbReference type="GO" id="GO:0008270">
    <property type="term" value="F:zinc ion binding"/>
    <property type="evidence" value="ECO:0007669"/>
    <property type="project" value="UniProtKB-KW"/>
</dbReference>
<evidence type="ECO:0000256" key="2">
    <source>
        <dbReference type="ARBA" id="ARBA00022737"/>
    </source>
</evidence>
<dbReference type="SUPFAM" id="SSF57667">
    <property type="entry name" value="beta-beta-alpha zinc fingers"/>
    <property type="match status" value="1"/>
</dbReference>
<evidence type="ECO:0000313" key="10">
    <source>
        <dbReference type="EnsemblPlants" id="ONIVA12G15190.1"/>
    </source>
</evidence>
<dbReference type="InterPro" id="IPR036236">
    <property type="entry name" value="Znf_C2H2_sf"/>
</dbReference>
<dbReference type="eggNOG" id="ENOG502RRQ7">
    <property type="taxonomic scope" value="Eukaryota"/>
</dbReference>
<evidence type="ECO:0000256" key="1">
    <source>
        <dbReference type="ARBA" id="ARBA00022723"/>
    </source>
</evidence>
<feature type="compositionally biased region" description="Polar residues" evidence="8">
    <location>
        <begin position="503"/>
        <end position="516"/>
    </location>
</feature>
<keyword evidence="1" id="KW-0479">Metal-binding</keyword>
<organism evidence="10">
    <name type="scientific">Oryza nivara</name>
    <name type="common">Indian wild rice</name>
    <name type="synonym">Oryza sativa f. spontanea</name>
    <dbReference type="NCBI Taxonomy" id="4536"/>
    <lineage>
        <taxon>Eukaryota</taxon>
        <taxon>Viridiplantae</taxon>
        <taxon>Streptophyta</taxon>
        <taxon>Embryophyta</taxon>
        <taxon>Tracheophyta</taxon>
        <taxon>Spermatophyta</taxon>
        <taxon>Magnoliopsida</taxon>
        <taxon>Liliopsida</taxon>
        <taxon>Poales</taxon>
        <taxon>Poaceae</taxon>
        <taxon>BOP clade</taxon>
        <taxon>Oryzoideae</taxon>
        <taxon>Oryzeae</taxon>
        <taxon>Oryzinae</taxon>
        <taxon>Oryza</taxon>
    </lineage>
</organism>
<proteinExistence type="predicted"/>
<dbReference type="AlphaFoldDB" id="A0A0E0JBH9"/>
<reference evidence="10" key="2">
    <citation type="submission" date="2018-04" db="EMBL/GenBank/DDBJ databases">
        <title>OnivRS2 (Oryza nivara Reference Sequence Version 2).</title>
        <authorList>
            <person name="Zhang J."/>
            <person name="Kudrna D."/>
            <person name="Lee S."/>
            <person name="Talag J."/>
            <person name="Rajasekar S."/>
            <person name="Welchert J."/>
            <person name="Hsing Y.-I."/>
            <person name="Wing R.A."/>
        </authorList>
    </citation>
    <scope>NUCLEOTIDE SEQUENCE [LARGE SCALE GENOMIC DNA]</scope>
    <source>
        <strain evidence="10">SL10</strain>
    </source>
</reference>
<dbReference type="HOGENOM" id="CLU_342696_0_0_1"/>
<dbReference type="STRING" id="4536.A0A0E0JBH9"/>
<evidence type="ECO:0000256" key="4">
    <source>
        <dbReference type="ARBA" id="ARBA00022833"/>
    </source>
</evidence>
<keyword evidence="2" id="KW-0677">Repeat</keyword>
<evidence type="ECO:0000259" key="9">
    <source>
        <dbReference type="PROSITE" id="PS50157"/>
    </source>
</evidence>
<dbReference type="SMART" id="SM00355">
    <property type="entry name" value="ZnF_C2H2"/>
    <property type="match status" value="3"/>
</dbReference>
<dbReference type="PROSITE" id="PS50157">
    <property type="entry name" value="ZINC_FINGER_C2H2_2"/>
    <property type="match status" value="3"/>
</dbReference>
<dbReference type="Pfam" id="PF13912">
    <property type="entry name" value="zf-C2H2_6"/>
    <property type="match status" value="2"/>
</dbReference>
<feature type="domain" description="C2H2-type" evidence="9">
    <location>
        <begin position="275"/>
        <end position="302"/>
    </location>
</feature>
<evidence type="ECO:0000256" key="5">
    <source>
        <dbReference type="ARBA" id="ARBA00023015"/>
    </source>
</evidence>
<dbReference type="InterPro" id="IPR013087">
    <property type="entry name" value="Znf_C2H2_type"/>
</dbReference>
<dbReference type="GO" id="GO:0005634">
    <property type="term" value="C:nucleus"/>
    <property type="evidence" value="ECO:0007669"/>
    <property type="project" value="TreeGrafter"/>
</dbReference>
<feature type="compositionally biased region" description="Polar residues" evidence="8">
    <location>
        <begin position="716"/>
        <end position="725"/>
    </location>
</feature>
<feature type="region of interest" description="Disordered" evidence="8">
    <location>
        <begin position="503"/>
        <end position="827"/>
    </location>
</feature>
<feature type="compositionally biased region" description="Polar residues" evidence="8">
    <location>
        <begin position="619"/>
        <end position="633"/>
    </location>
</feature>
<feature type="domain" description="C2H2-type" evidence="9">
    <location>
        <begin position="10"/>
        <end position="39"/>
    </location>
</feature>
<accession>A0A0E0JBH9</accession>
<keyword evidence="5" id="KW-0805">Transcription regulation</keyword>
<dbReference type="InterPro" id="IPR044653">
    <property type="entry name" value="AZF1/2/3-like"/>
</dbReference>
<dbReference type="GO" id="GO:0000976">
    <property type="term" value="F:transcription cis-regulatory region binding"/>
    <property type="evidence" value="ECO:0007669"/>
    <property type="project" value="TreeGrafter"/>
</dbReference>
<feature type="domain" description="C2H2-type" evidence="9">
    <location>
        <begin position="70"/>
        <end position="97"/>
    </location>
</feature>
<evidence type="ECO:0000256" key="7">
    <source>
        <dbReference type="PROSITE-ProRule" id="PRU00042"/>
    </source>
</evidence>
<keyword evidence="11" id="KW-1185">Reference proteome</keyword>
<evidence type="ECO:0000313" key="11">
    <source>
        <dbReference type="Proteomes" id="UP000006591"/>
    </source>
</evidence>